<keyword evidence="3" id="KW-1185">Reference proteome</keyword>
<dbReference type="VEuPathDB" id="PlasmoDB:PCYB_006590"/>
<accession>K6V3G6</accession>
<keyword evidence="1" id="KW-0812">Transmembrane</keyword>
<dbReference type="GeneID" id="14696452"/>
<evidence type="ECO:0000313" key="3">
    <source>
        <dbReference type="Proteomes" id="UP000006319"/>
    </source>
</evidence>
<dbReference type="EMBL" id="DF158138">
    <property type="protein sequence ID" value="GAB69910.1"/>
    <property type="molecule type" value="Genomic_DNA"/>
</dbReference>
<proteinExistence type="predicted"/>
<dbReference type="Proteomes" id="UP000006319">
    <property type="component" value="Unassembled WGS sequence"/>
</dbReference>
<organism evidence="2 3">
    <name type="scientific">Plasmodium cynomolgi (strain B)</name>
    <dbReference type="NCBI Taxonomy" id="1120755"/>
    <lineage>
        <taxon>Eukaryota</taxon>
        <taxon>Sar</taxon>
        <taxon>Alveolata</taxon>
        <taxon>Apicomplexa</taxon>
        <taxon>Aconoidasida</taxon>
        <taxon>Haemosporida</taxon>
        <taxon>Plasmodiidae</taxon>
        <taxon>Plasmodium</taxon>
        <taxon>Plasmodium (Plasmodium)</taxon>
    </lineage>
</organism>
<feature type="transmembrane region" description="Helical" evidence="1">
    <location>
        <begin position="150"/>
        <end position="168"/>
    </location>
</feature>
<dbReference type="OrthoDB" id="384398at2759"/>
<dbReference type="AlphaFoldDB" id="K6V3G6"/>
<dbReference type="KEGG" id="pcy:PCYB_006590"/>
<reference evidence="2 3" key="1">
    <citation type="journal article" date="2012" name="Nat. Genet.">
        <title>Plasmodium cynomolgi genome sequences provide insight into Plasmodium vivax and the monkey malaria clade.</title>
        <authorList>
            <person name="Tachibana S."/>
            <person name="Sullivan S.A."/>
            <person name="Kawai S."/>
            <person name="Nakamura S."/>
            <person name="Kim H.R."/>
            <person name="Goto N."/>
            <person name="Arisue N."/>
            <person name="Palacpac N.M.Q."/>
            <person name="Honma H."/>
            <person name="Yagi M."/>
            <person name="Tougan T."/>
            <person name="Katakai Y."/>
            <person name="Kaneko O."/>
            <person name="Mita T."/>
            <person name="Kita K."/>
            <person name="Yasutomi Y."/>
            <person name="Sutton P.L."/>
            <person name="Shakhbatyan R."/>
            <person name="Horii T."/>
            <person name="Yasunaga T."/>
            <person name="Barnwell J.W."/>
            <person name="Escalante A.A."/>
            <person name="Carlton J.M."/>
            <person name="Tanabe K."/>
        </authorList>
    </citation>
    <scope>NUCLEOTIDE SEQUENCE [LARGE SCALE GENOMIC DNA]</scope>
    <source>
        <strain evidence="2 3">B</strain>
    </source>
</reference>
<sequence>IINLKKINAIRCNENVHKCDNFYDSQENVLNYDKFYDSSESINSCGKSFDKIKYDDEDGKLDNTHYSIYSKVQPYNTVKCELPIMDMYRPKKKSIFSRIFKFLRKADTKYERQIYNVLNDDIPENIKNLFVISVASLIFLLVILNGFVSVTIISSLINMLFVFLPIILM</sequence>
<gene>
    <name evidence="2" type="ORF">PCYB_006590</name>
</gene>
<evidence type="ECO:0000313" key="2">
    <source>
        <dbReference type="EMBL" id="GAB69910.1"/>
    </source>
</evidence>
<dbReference type="RefSeq" id="XP_004228128.1">
    <property type="nucleotide sequence ID" value="XM_004228080.1"/>
</dbReference>
<keyword evidence="1" id="KW-1133">Transmembrane helix</keyword>
<keyword evidence="1" id="KW-0472">Membrane</keyword>
<evidence type="ECO:0000256" key="1">
    <source>
        <dbReference type="SAM" id="Phobius"/>
    </source>
</evidence>
<protein>
    <submittedName>
        <fullName evidence="2">Pv-fam-d protein</fullName>
    </submittedName>
</protein>
<feature type="non-terminal residue" evidence="2">
    <location>
        <position position="1"/>
    </location>
</feature>
<name>K6V3G6_PLACD</name>